<name>A0A844A6F5_RHIFR</name>
<organism evidence="1 2">
    <name type="scientific">Rhizobium fredii</name>
    <name type="common">Sinorhizobium fredii</name>
    <dbReference type="NCBI Taxonomy" id="380"/>
    <lineage>
        <taxon>Bacteria</taxon>
        <taxon>Pseudomonadati</taxon>
        <taxon>Pseudomonadota</taxon>
        <taxon>Alphaproteobacteria</taxon>
        <taxon>Hyphomicrobiales</taxon>
        <taxon>Rhizobiaceae</taxon>
        <taxon>Sinorhizobium/Ensifer group</taxon>
        <taxon>Sinorhizobium</taxon>
    </lineage>
</organism>
<accession>A0A844A6F5</accession>
<reference evidence="1 2" key="1">
    <citation type="journal article" date="2013" name="Genome Biol.">
        <title>Comparative genomics of the core and accessory genomes of 48 Sinorhizobium strains comprising five genospecies.</title>
        <authorList>
            <person name="Sugawara M."/>
            <person name="Epstein B."/>
            <person name="Badgley B.D."/>
            <person name="Unno T."/>
            <person name="Xu L."/>
            <person name="Reese J."/>
            <person name="Gyaneshwar P."/>
            <person name="Denny R."/>
            <person name="Mudge J."/>
            <person name="Bharti A.K."/>
            <person name="Farmer A.D."/>
            <person name="May G.D."/>
            <person name="Woodward J.E."/>
            <person name="Medigue C."/>
            <person name="Vallenet D."/>
            <person name="Lajus A."/>
            <person name="Rouy Z."/>
            <person name="Martinez-Vaz B."/>
            <person name="Tiffin P."/>
            <person name="Young N.D."/>
            <person name="Sadowsky M.J."/>
        </authorList>
    </citation>
    <scope>NUCLEOTIDE SEQUENCE [LARGE SCALE GENOMIC DNA]</scope>
    <source>
        <strain evidence="1 2">USDA205</strain>
    </source>
</reference>
<dbReference type="AlphaFoldDB" id="A0A844A6F5"/>
<comment type="caution">
    <text evidence="1">The sequence shown here is derived from an EMBL/GenBank/DDBJ whole genome shotgun (WGS) entry which is preliminary data.</text>
</comment>
<gene>
    <name evidence="1" type="ORF">GHK48_04830</name>
</gene>
<proteinExistence type="predicted"/>
<dbReference type="Proteomes" id="UP000466694">
    <property type="component" value="Unassembled WGS sequence"/>
</dbReference>
<evidence type="ECO:0000313" key="2">
    <source>
        <dbReference type="Proteomes" id="UP000466694"/>
    </source>
</evidence>
<evidence type="ECO:0000313" key="1">
    <source>
        <dbReference type="EMBL" id="MQX07652.1"/>
    </source>
</evidence>
<sequence>MRKIHNLFTQLVIAPKFCGAQFSQHARKQGFILNGCLRQIRACSQKLRRLGAVQHDFHHFSAALPYFLFANALVCSV</sequence>
<protein>
    <submittedName>
        <fullName evidence="1">Uncharacterized protein</fullName>
    </submittedName>
</protein>
<dbReference type="EMBL" id="WISZ01000058">
    <property type="protein sequence ID" value="MQX07652.1"/>
    <property type="molecule type" value="Genomic_DNA"/>
</dbReference>